<dbReference type="EMBL" id="SJCY01000001">
    <property type="protein sequence ID" value="TDG37695.1"/>
    <property type="molecule type" value="Genomic_DNA"/>
</dbReference>
<evidence type="ECO:0000256" key="8">
    <source>
        <dbReference type="SAM" id="Phobius"/>
    </source>
</evidence>
<dbReference type="InterPro" id="IPR003856">
    <property type="entry name" value="LPS_length_determ_N"/>
</dbReference>
<dbReference type="Pfam" id="PF02706">
    <property type="entry name" value="Wzz"/>
    <property type="match status" value="1"/>
</dbReference>
<organism evidence="11 12">
    <name type="scientific">Pedobacter changchengzhani</name>
    <dbReference type="NCBI Taxonomy" id="2529274"/>
    <lineage>
        <taxon>Bacteria</taxon>
        <taxon>Pseudomonadati</taxon>
        <taxon>Bacteroidota</taxon>
        <taxon>Sphingobacteriia</taxon>
        <taxon>Sphingobacteriales</taxon>
        <taxon>Sphingobacteriaceae</taxon>
        <taxon>Pedobacter</taxon>
    </lineage>
</organism>
<evidence type="ECO:0000256" key="1">
    <source>
        <dbReference type="ARBA" id="ARBA00004651"/>
    </source>
</evidence>
<evidence type="ECO:0000256" key="2">
    <source>
        <dbReference type="ARBA" id="ARBA00022475"/>
    </source>
</evidence>
<feature type="transmembrane region" description="Helical" evidence="8">
    <location>
        <begin position="493"/>
        <end position="512"/>
    </location>
</feature>
<keyword evidence="2" id="KW-1003">Cell membrane</keyword>
<dbReference type="SUPFAM" id="SSF52540">
    <property type="entry name" value="P-loop containing nucleoside triphosphate hydrolases"/>
    <property type="match status" value="1"/>
</dbReference>
<accession>A0A4R5MQK8</accession>
<comment type="caution">
    <text evidence="11">The sequence shown here is derived from an EMBL/GenBank/DDBJ whole genome shotgun (WGS) entry which is preliminary data.</text>
</comment>
<gene>
    <name evidence="11" type="ORF">EZJ43_00965</name>
</gene>
<dbReference type="AlphaFoldDB" id="A0A4R5MQK8"/>
<dbReference type="GO" id="GO:0005524">
    <property type="term" value="F:ATP binding"/>
    <property type="evidence" value="ECO:0007669"/>
    <property type="project" value="UniProtKB-KW"/>
</dbReference>
<evidence type="ECO:0000259" key="10">
    <source>
        <dbReference type="Pfam" id="PF13807"/>
    </source>
</evidence>
<dbReference type="OrthoDB" id="9794577at2"/>
<keyword evidence="7 8" id="KW-0472">Membrane</keyword>
<evidence type="ECO:0000256" key="5">
    <source>
        <dbReference type="ARBA" id="ARBA00022840"/>
    </source>
</evidence>
<keyword evidence="3 8" id="KW-0812">Transmembrane</keyword>
<evidence type="ECO:0000259" key="9">
    <source>
        <dbReference type="Pfam" id="PF02706"/>
    </source>
</evidence>
<keyword evidence="4" id="KW-0547">Nucleotide-binding</keyword>
<dbReference type="InterPro" id="IPR032807">
    <property type="entry name" value="GNVR"/>
</dbReference>
<keyword evidence="5" id="KW-0067">ATP-binding</keyword>
<dbReference type="PANTHER" id="PTHR32309">
    <property type="entry name" value="TYROSINE-PROTEIN KINASE"/>
    <property type="match status" value="1"/>
</dbReference>
<reference evidence="11 12" key="1">
    <citation type="submission" date="2019-02" db="EMBL/GenBank/DDBJ databases">
        <title>Pedobacter sp. nov., a novel speices isolated from soil of pinguins habitat in Antarcitica.</title>
        <authorList>
            <person name="He R.-H."/>
        </authorList>
    </citation>
    <scope>NUCLEOTIDE SEQUENCE [LARGE SCALE GENOMIC DNA]</scope>
    <source>
        <strain evidence="11 12">E01020</strain>
    </source>
</reference>
<evidence type="ECO:0000256" key="4">
    <source>
        <dbReference type="ARBA" id="ARBA00022741"/>
    </source>
</evidence>
<keyword evidence="11" id="KW-0418">Kinase</keyword>
<evidence type="ECO:0000256" key="3">
    <source>
        <dbReference type="ARBA" id="ARBA00022692"/>
    </source>
</evidence>
<feature type="domain" description="Tyrosine-protein kinase G-rich" evidence="10">
    <location>
        <begin position="436"/>
        <end position="513"/>
    </location>
</feature>
<dbReference type="Pfam" id="PF13807">
    <property type="entry name" value="GNVR"/>
    <property type="match status" value="1"/>
</dbReference>
<evidence type="ECO:0000256" key="6">
    <source>
        <dbReference type="ARBA" id="ARBA00022989"/>
    </source>
</evidence>
<protein>
    <submittedName>
        <fullName evidence="11">Polysaccharide biosynthesis tyrosine autokinase</fullName>
        <ecNumber evidence="11">2.7.10.2</ecNumber>
    </submittedName>
</protein>
<evidence type="ECO:0000313" key="12">
    <source>
        <dbReference type="Proteomes" id="UP000295668"/>
    </source>
</evidence>
<dbReference type="InterPro" id="IPR005702">
    <property type="entry name" value="Wzc-like_C"/>
</dbReference>
<dbReference type="InterPro" id="IPR050445">
    <property type="entry name" value="Bact_polysacc_biosynth/exp"/>
</dbReference>
<dbReference type="RefSeq" id="WP_133260783.1">
    <property type="nucleotide sequence ID" value="NZ_SJCY01000001.1"/>
</dbReference>
<evidence type="ECO:0000256" key="7">
    <source>
        <dbReference type="ARBA" id="ARBA00023136"/>
    </source>
</evidence>
<dbReference type="GO" id="GO:0004715">
    <property type="term" value="F:non-membrane spanning protein tyrosine kinase activity"/>
    <property type="evidence" value="ECO:0007669"/>
    <property type="project" value="UniProtKB-EC"/>
</dbReference>
<dbReference type="InterPro" id="IPR027417">
    <property type="entry name" value="P-loop_NTPase"/>
</dbReference>
<sequence length="790" mass="87829">MALANNSPQAPVDFHQDEVFNLRDLLNKYVYHWPVFVLSVFLFLTAGYLYLRYTQPIYMVTSSLLIKEKDRSASSDVLSKLDPSKGSKSLDNEIEILKSRTLMRQVVDRLHLNVTYKNVGKIVNTDAYETRPVVIIPSKLDSNYYGHDFNLTFVDNAHYQLEDVISHKKVTGPLDTLHQTPFGVYRIDKINPSINLSKEQLKVTIFKPNDVVTGVLGGLSVENVNKRSTIIQLSYVTPSVKLGEDILNTLAQVYNEAAFEDKNQTVKNTLAFINKKLEPITGELTSVEKQVEQFKSSQGIIDMSAQGDLYLGNVKSNDLKLADVNIKLAVIDDINQYVNANANREKIPSTMGIEDPQLAAQIAQLADLQTQKQQLLATTPAANPIFEPLNQQIATLRKNIQGNVKNIAVVLQRTKNQIVGGNNIAQGAIKKIPGQEREFISIKRQQVAKESLYNFLLQKREETELSFASTVPDSRLIDPAIGTGGPIKPKKQIVMLVAFLIALILPVTYIHAKDLLKNKVYSKADLNSLTKAPLLGELSFEEGTDAIVVSSDSRRVIAEQFRALRTNLQFIQGKSVPGAGRVTLFTSSISGEGKSFVASNLGVTFALSGRRTIILELDLRKPKIIKYLKLSSKLGLSNYFIGKASYEDILQESGVHPKLFVMGSGPIPPNPSELLMQIEMDDLIGHLRKDFDEIIIDAPPVGLVTDAQILAPLADATLYVVRHGVTLKADIQQFDALYKQDKFPKLNLILNGVQVGGKYGYGYGYGYYGEDAESNKFSIKRSLKGFFKRF</sequence>
<feature type="domain" description="Polysaccharide chain length determinant N-terminal" evidence="9">
    <location>
        <begin position="20"/>
        <end position="109"/>
    </location>
</feature>
<dbReference type="Proteomes" id="UP000295668">
    <property type="component" value="Unassembled WGS sequence"/>
</dbReference>
<dbReference type="CDD" id="cd05387">
    <property type="entry name" value="BY-kinase"/>
    <property type="match status" value="1"/>
</dbReference>
<dbReference type="GO" id="GO:0005886">
    <property type="term" value="C:plasma membrane"/>
    <property type="evidence" value="ECO:0007669"/>
    <property type="project" value="UniProtKB-SubCell"/>
</dbReference>
<keyword evidence="12" id="KW-1185">Reference proteome</keyword>
<dbReference type="PANTHER" id="PTHR32309:SF13">
    <property type="entry name" value="FERRIC ENTEROBACTIN TRANSPORT PROTEIN FEPE"/>
    <property type="match status" value="1"/>
</dbReference>
<keyword evidence="11" id="KW-0808">Transferase</keyword>
<feature type="transmembrane region" description="Helical" evidence="8">
    <location>
        <begin position="30"/>
        <end position="51"/>
    </location>
</feature>
<dbReference type="EC" id="2.7.10.2" evidence="11"/>
<dbReference type="NCBIfam" id="TIGR01007">
    <property type="entry name" value="eps_fam"/>
    <property type="match status" value="1"/>
</dbReference>
<evidence type="ECO:0000313" key="11">
    <source>
        <dbReference type="EMBL" id="TDG37695.1"/>
    </source>
</evidence>
<comment type="subcellular location">
    <subcellularLocation>
        <location evidence="1">Cell membrane</location>
        <topology evidence="1">Multi-pass membrane protein</topology>
    </subcellularLocation>
</comment>
<keyword evidence="6 8" id="KW-1133">Transmembrane helix</keyword>
<dbReference type="Gene3D" id="3.40.50.300">
    <property type="entry name" value="P-loop containing nucleotide triphosphate hydrolases"/>
    <property type="match status" value="1"/>
</dbReference>
<name>A0A4R5MQK8_9SPHI</name>
<proteinExistence type="predicted"/>